<feature type="region of interest" description="Disordered" evidence="1">
    <location>
        <begin position="1"/>
        <end position="58"/>
    </location>
</feature>
<reference evidence="2 3" key="1">
    <citation type="submission" date="2023-11" db="EMBL/GenBank/DDBJ databases">
        <title>Halocaridina rubra genome assembly.</title>
        <authorList>
            <person name="Smith C."/>
        </authorList>
    </citation>
    <scope>NUCLEOTIDE SEQUENCE [LARGE SCALE GENOMIC DNA]</scope>
    <source>
        <strain evidence="2">EP-1</strain>
        <tissue evidence="2">Whole</tissue>
    </source>
</reference>
<dbReference type="EMBL" id="JAXCGZ010019536">
    <property type="protein sequence ID" value="KAK7066010.1"/>
    <property type="molecule type" value="Genomic_DNA"/>
</dbReference>
<feature type="non-terminal residue" evidence="2">
    <location>
        <position position="58"/>
    </location>
</feature>
<organism evidence="2 3">
    <name type="scientific">Halocaridina rubra</name>
    <name type="common">Hawaiian red shrimp</name>
    <dbReference type="NCBI Taxonomy" id="373956"/>
    <lineage>
        <taxon>Eukaryota</taxon>
        <taxon>Metazoa</taxon>
        <taxon>Ecdysozoa</taxon>
        <taxon>Arthropoda</taxon>
        <taxon>Crustacea</taxon>
        <taxon>Multicrustacea</taxon>
        <taxon>Malacostraca</taxon>
        <taxon>Eumalacostraca</taxon>
        <taxon>Eucarida</taxon>
        <taxon>Decapoda</taxon>
        <taxon>Pleocyemata</taxon>
        <taxon>Caridea</taxon>
        <taxon>Atyoidea</taxon>
        <taxon>Atyidae</taxon>
        <taxon>Halocaridina</taxon>
    </lineage>
</organism>
<evidence type="ECO:0000313" key="3">
    <source>
        <dbReference type="Proteomes" id="UP001381693"/>
    </source>
</evidence>
<protein>
    <submittedName>
        <fullName evidence="2">Uncharacterized protein</fullName>
    </submittedName>
</protein>
<comment type="caution">
    <text evidence="2">The sequence shown here is derived from an EMBL/GenBank/DDBJ whole genome shotgun (WGS) entry which is preliminary data.</text>
</comment>
<dbReference type="AlphaFoldDB" id="A0AAN8ZYY5"/>
<name>A0AAN8ZYY5_HALRR</name>
<keyword evidence="3" id="KW-1185">Reference proteome</keyword>
<feature type="compositionally biased region" description="Basic and acidic residues" evidence="1">
    <location>
        <begin position="8"/>
        <end position="41"/>
    </location>
</feature>
<gene>
    <name evidence="2" type="ORF">SK128_008214</name>
</gene>
<dbReference type="Proteomes" id="UP001381693">
    <property type="component" value="Unassembled WGS sequence"/>
</dbReference>
<sequence length="58" mass="7373">MSDNNSEEDVKARIRKEEKEGWREDNKRNRRGKKEDRNDLRRNRRRKKEDKKDKMERE</sequence>
<accession>A0AAN8ZYY5</accession>
<evidence type="ECO:0000256" key="1">
    <source>
        <dbReference type="SAM" id="MobiDB-lite"/>
    </source>
</evidence>
<proteinExistence type="predicted"/>
<evidence type="ECO:0000313" key="2">
    <source>
        <dbReference type="EMBL" id="KAK7066010.1"/>
    </source>
</evidence>